<sequence>MECGLERGELVRLSGGNRGTDVACRTGTLWLTRGDGVDYLVHEGKSFLLAAGESAVVEALRPAEFRLREHAERASGAPLRSRLALQC</sequence>
<dbReference type="Pfam" id="PF11142">
    <property type="entry name" value="DUF2917"/>
    <property type="match status" value="1"/>
</dbReference>
<dbReference type="Proteomes" id="UP000556026">
    <property type="component" value="Unassembled WGS sequence"/>
</dbReference>
<reference evidence="2" key="1">
    <citation type="submission" date="2020-06" db="EMBL/GenBank/DDBJ databases">
        <title>Draft genomic sequence of Geomonas sp. Red330.</title>
        <authorList>
            <person name="Itoh H."/>
            <person name="Zhenxing X."/>
            <person name="Ushijima N."/>
            <person name="Masuda Y."/>
            <person name="Shiratori Y."/>
            <person name="Senoo K."/>
        </authorList>
    </citation>
    <scope>NUCLEOTIDE SEQUENCE [LARGE SCALE GENOMIC DNA]</scope>
    <source>
        <strain evidence="2">Red330</strain>
    </source>
</reference>
<name>A0A6V8MEG0_9BACT</name>
<evidence type="ECO:0008006" key="3">
    <source>
        <dbReference type="Google" id="ProtNLM"/>
    </source>
</evidence>
<dbReference type="EMBL" id="BLXX01000001">
    <property type="protein sequence ID" value="GFO58365.1"/>
    <property type="molecule type" value="Genomic_DNA"/>
</dbReference>
<gene>
    <name evidence="1" type="ORF">GMST_06900</name>
</gene>
<dbReference type="InterPro" id="IPR021317">
    <property type="entry name" value="DUF2917"/>
</dbReference>
<evidence type="ECO:0000313" key="2">
    <source>
        <dbReference type="Proteomes" id="UP000556026"/>
    </source>
</evidence>
<organism evidence="1 2">
    <name type="scientific">Geomonas silvestris</name>
    <dbReference type="NCBI Taxonomy" id="2740184"/>
    <lineage>
        <taxon>Bacteria</taxon>
        <taxon>Pseudomonadati</taxon>
        <taxon>Thermodesulfobacteriota</taxon>
        <taxon>Desulfuromonadia</taxon>
        <taxon>Geobacterales</taxon>
        <taxon>Geobacteraceae</taxon>
        <taxon>Geomonas</taxon>
    </lineage>
</organism>
<accession>A0A6V8MEG0</accession>
<keyword evidence="2" id="KW-1185">Reference proteome</keyword>
<proteinExistence type="predicted"/>
<dbReference type="AlphaFoldDB" id="A0A6V8MEG0"/>
<dbReference type="RefSeq" id="WP_183353205.1">
    <property type="nucleotide sequence ID" value="NZ_BLXX01000001.1"/>
</dbReference>
<comment type="caution">
    <text evidence="1">The sequence shown here is derived from an EMBL/GenBank/DDBJ whole genome shotgun (WGS) entry which is preliminary data.</text>
</comment>
<protein>
    <recommendedName>
        <fullName evidence="3">DUF2917 domain-containing protein</fullName>
    </recommendedName>
</protein>
<evidence type="ECO:0000313" key="1">
    <source>
        <dbReference type="EMBL" id="GFO58365.1"/>
    </source>
</evidence>